<organism evidence="2 3">
    <name type="scientific">Rariglobus hedericola</name>
    <dbReference type="NCBI Taxonomy" id="2597822"/>
    <lineage>
        <taxon>Bacteria</taxon>
        <taxon>Pseudomonadati</taxon>
        <taxon>Verrucomicrobiota</taxon>
        <taxon>Opitutia</taxon>
        <taxon>Opitutales</taxon>
        <taxon>Opitutaceae</taxon>
        <taxon>Rariglobus</taxon>
    </lineage>
</organism>
<keyword evidence="1" id="KW-0812">Transmembrane</keyword>
<evidence type="ECO:0000313" key="3">
    <source>
        <dbReference type="Proteomes" id="UP000315648"/>
    </source>
</evidence>
<dbReference type="Proteomes" id="UP000315648">
    <property type="component" value="Unassembled WGS sequence"/>
</dbReference>
<name>A0A556QNL0_9BACT</name>
<proteinExistence type="predicted"/>
<feature type="transmembrane region" description="Helical" evidence="1">
    <location>
        <begin position="78"/>
        <end position="99"/>
    </location>
</feature>
<dbReference type="EMBL" id="VMBG01000001">
    <property type="protein sequence ID" value="TSJ78223.1"/>
    <property type="molecule type" value="Genomic_DNA"/>
</dbReference>
<dbReference type="AlphaFoldDB" id="A0A556QNL0"/>
<accession>A0A556QNL0</accession>
<sequence length="147" mass="15911">MFTRAEKIELGLIALATGALALVAGRLPKELEIGSFLAIGALALLGQGLLRDIWLLTKQRRAGAGVHREEARCICMESTVGLGGVLTGILLTALAVPFAVTMAEWAWPLAGGLVWCAGFAVKDVVIQWTPWKLRRVKDHGSILVRWR</sequence>
<reference evidence="2 3" key="1">
    <citation type="submission" date="2019-07" db="EMBL/GenBank/DDBJ databases">
        <title>Description of 53C-WASEF.</title>
        <authorList>
            <person name="Pitt A."/>
            <person name="Hahn M.W."/>
        </authorList>
    </citation>
    <scope>NUCLEOTIDE SEQUENCE [LARGE SCALE GENOMIC DNA]</scope>
    <source>
        <strain evidence="2 3">53C-WASEF</strain>
    </source>
</reference>
<comment type="caution">
    <text evidence="2">The sequence shown here is derived from an EMBL/GenBank/DDBJ whole genome shotgun (WGS) entry which is preliminary data.</text>
</comment>
<keyword evidence="1" id="KW-0472">Membrane</keyword>
<evidence type="ECO:0000256" key="1">
    <source>
        <dbReference type="SAM" id="Phobius"/>
    </source>
</evidence>
<gene>
    <name evidence="2" type="ORF">FPL22_02635</name>
</gene>
<evidence type="ECO:0000313" key="2">
    <source>
        <dbReference type="EMBL" id="TSJ78223.1"/>
    </source>
</evidence>
<feature type="transmembrane region" description="Helical" evidence="1">
    <location>
        <begin position="35"/>
        <end position="57"/>
    </location>
</feature>
<protein>
    <submittedName>
        <fullName evidence="2">Uncharacterized protein</fullName>
    </submittedName>
</protein>
<keyword evidence="1" id="KW-1133">Transmembrane helix</keyword>
<dbReference type="RefSeq" id="WP_144228564.1">
    <property type="nucleotide sequence ID" value="NZ_CBCRVV010000003.1"/>
</dbReference>
<feature type="transmembrane region" description="Helical" evidence="1">
    <location>
        <begin position="105"/>
        <end position="125"/>
    </location>
</feature>
<dbReference type="OrthoDB" id="9975400at2"/>
<keyword evidence="3" id="KW-1185">Reference proteome</keyword>